<reference evidence="2" key="1">
    <citation type="journal article" date="2023" name="G3 (Bethesda)">
        <title>Genome assembly and association tests identify interacting loci associated with vigor, precocity, and sex in interspecific pistachio rootstocks.</title>
        <authorList>
            <person name="Palmer W."/>
            <person name="Jacygrad E."/>
            <person name="Sagayaradj S."/>
            <person name="Cavanaugh K."/>
            <person name="Han R."/>
            <person name="Bertier L."/>
            <person name="Beede B."/>
            <person name="Kafkas S."/>
            <person name="Golino D."/>
            <person name="Preece J."/>
            <person name="Michelmore R."/>
        </authorList>
    </citation>
    <scope>NUCLEOTIDE SEQUENCE [LARGE SCALE GENOMIC DNA]</scope>
</reference>
<evidence type="ECO:0000313" key="1">
    <source>
        <dbReference type="EMBL" id="KAJ0042621.1"/>
    </source>
</evidence>
<protein>
    <submittedName>
        <fullName evidence="1">Uncharacterized protein</fullName>
    </submittedName>
</protein>
<comment type="caution">
    <text evidence="1">The sequence shown here is derived from an EMBL/GenBank/DDBJ whole genome shotgun (WGS) entry which is preliminary data.</text>
</comment>
<proteinExistence type="predicted"/>
<dbReference type="Proteomes" id="UP001163603">
    <property type="component" value="Chromosome 4"/>
</dbReference>
<accession>A0ACC0YW17</accession>
<sequence>MPVADVCLKETGQPGDRKVVYFSFVSFNMKSLYRFDGETQPGLVSCKDAAKRLMNLGLVFTQVEDAVSETVESLKAKGCLVQKMSHS</sequence>
<evidence type="ECO:0000313" key="2">
    <source>
        <dbReference type="Proteomes" id="UP001163603"/>
    </source>
</evidence>
<dbReference type="EMBL" id="CM047739">
    <property type="protein sequence ID" value="KAJ0042621.1"/>
    <property type="molecule type" value="Genomic_DNA"/>
</dbReference>
<keyword evidence="2" id="KW-1185">Reference proteome</keyword>
<organism evidence="1 2">
    <name type="scientific">Pistacia integerrima</name>
    <dbReference type="NCBI Taxonomy" id="434235"/>
    <lineage>
        <taxon>Eukaryota</taxon>
        <taxon>Viridiplantae</taxon>
        <taxon>Streptophyta</taxon>
        <taxon>Embryophyta</taxon>
        <taxon>Tracheophyta</taxon>
        <taxon>Spermatophyta</taxon>
        <taxon>Magnoliopsida</taxon>
        <taxon>eudicotyledons</taxon>
        <taxon>Gunneridae</taxon>
        <taxon>Pentapetalae</taxon>
        <taxon>rosids</taxon>
        <taxon>malvids</taxon>
        <taxon>Sapindales</taxon>
        <taxon>Anacardiaceae</taxon>
        <taxon>Pistacia</taxon>
    </lineage>
</organism>
<gene>
    <name evidence="1" type="ORF">Pint_18438</name>
</gene>
<name>A0ACC0YW17_9ROSI</name>